<feature type="region of interest" description="Disordered" evidence="1">
    <location>
        <begin position="969"/>
        <end position="994"/>
    </location>
</feature>
<dbReference type="Gene3D" id="2.170.16.10">
    <property type="entry name" value="Hedgehog/Intein (Hint) domain"/>
    <property type="match status" value="1"/>
</dbReference>
<dbReference type="InterPro" id="IPR006530">
    <property type="entry name" value="YD"/>
</dbReference>
<feature type="compositionally biased region" description="Basic and acidic residues" evidence="1">
    <location>
        <begin position="2204"/>
        <end position="2220"/>
    </location>
</feature>
<feature type="domain" description="Hint" evidence="2">
    <location>
        <begin position="2007"/>
        <end position="2107"/>
    </location>
</feature>
<evidence type="ECO:0000313" key="4">
    <source>
        <dbReference type="Proteomes" id="UP000578112"/>
    </source>
</evidence>
<dbReference type="Pfam" id="PF07591">
    <property type="entry name" value="PT-HINT"/>
    <property type="match status" value="1"/>
</dbReference>
<dbReference type="InterPro" id="IPR003587">
    <property type="entry name" value="Hint_dom_N"/>
</dbReference>
<feature type="region of interest" description="Disordered" evidence="1">
    <location>
        <begin position="799"/>
        <end position="826"/>
    </location>
</feature>
<dbReference type="InterPro" id="IPR036844">
    <property type="entry name" value="Hint_dom_sf"/>
</dbReference>
<name>A0A7W7HVX5_9ACTN</name>
<dbReference type="Gene3D" id="2.180.10.10">
    <property type="entry name" value="RHS repeat-associated core"/>
    <property type="match status" value="2"/>
</dbReference>
<feature type="compositionally biased region" description="Polar residues" evidence="1">
    <location>
        <begin position="2176"/>
        <end position="2188"/>
    </location>
</feature>
<feature type="region of interest" description="Disordered" evidence="1">
    <location>
        <begin position="1295"/>
        <end position="1315"/>
    </location>
</feature>
<dbReference type="InterPro" id="IPR031325">
    <property type="entry name" value="RHS_repeat"/>
</dbReference>
<reference evidence="3 4" key="1">
    <citation type="submission" date="2020-08" db="EMBL/GenBank/DDBJ databases">
        <title>Sequencing the genomes of 1000 actinobacteria strains.</title>
        <authorList>
            <person name="Klenk H.-P."/>
        </authorList>
    </citation>
    <scope>NUCLEOTIDE SEQUENCE [LARGE SCALE GENOMIC DNA]</scope>
    <source>
        <strain evidence="3 4">DSM 43149</strain>
    </source>
</reference>
<comment type="caution">
    <text evidence="3">The sequence shown here is derived from an EMBL/GenBank/DDBJ whole genome shotgun (WGS) entry which is preliminary data.</text>
</comment>
<feature type="compositionally biased region" description="Low complexity" evidence="1">
    <location>
        <begin position="808"/>
        <end position="822"/>
    </location>
</feature>
<dbReference type="NCBIfam" id="TIGR03696">
    <property type="entry name" value="Rhs_assc_core"/>
    <property type="match status" value="1"/>
</dbReference>
<protein>
    <submittedName>
        <fullName evidence="3">RHS repeat-associated protein</fullName>
    </submittedName>
</protein>
<feature type="compositionally biased region" description="Basic and acidic residues" evidence="1">
    <location>
        <begin position="58"/>
        <end position="73"/>
    </location>
</feature>
<evidence type="ECO:0000313" key="3">
    <source>
        <dbReference type="EMBL" id="MBB4761761.1"/>
    </source>
</evidence>
<dbReference type="Proteomes" id="UP000578112">
    <property type="component" value="Unassembled WGS sequence"/>
</dbReference>
<dbReference type="SUPFAM" id="SSF51294">
    <property type="entry name" value="Hedgehog/intein (Hint) domain"/>
    <property type="match status" value="1"/>
</dbReference>
<dbReference type="Pfam" id="PF05593">
    <property type="entry name" value="RHS_repeat"/>
    <property type="match status" value="1"/>
</dbReference>
<dbReference type="CDD" id="cd00081">
    <property type="entry name" value="Hint"/>
    <property type="match status" value="1"/>
</dbReference>
<dbReference type="InterPro" id="IPR050708">
    <property type="entry name" value="T6SS_VgrG/RHS"/>
</dbReference>
<dbReference type="SMART" id="SM00306">
    <property type="entry name" value="HintN"/>
    <property type="match status" value="1"/>
</dbReference>
<dbReference type="PANTHER" id="PTHR32305:SF17">
    <property type="entry name" value="TRNA NUCLEASE WAPA"/>
    <property type="match status" value="1"/>
</dbReference>
<keyword evidence="4" id="KW-1185">Reference proteome</keyword>
<dbReference type="InterPro" id="IPR022385">
    <property type="entry name" value="Rhs_assc_core"/>
</dbReference>
<dbReference type="NCBIfam" id="TIGR01643">
    <property type="entry name" value="YD_repeat_2x"/>
    <property type="match status" value="2"/>
</dbReference>
<organism evidence="3 4">
    <name type="scientific">Actinoplanes digitatis</name>
    <dbReference type="NCBI Taxonomy" id="1868"/>
    <lineage>
        <taxon>Bacteria</taxon>
        <taxon>Bacillati</taxon>
        <taxon>Actinomycetota</taxon>
        <taxon>Actinomycetes</taxon>
        <taxon>Micromonosporales</taxon>
        <taxon>Micromonosporaceae</taxon>
        <taxon>Actinoplanes</taxon>
    </lineage>
</organism>
<dbReference type="RefSeq" id="WP_184992381.1">
    <property type="nucleotide sequence ID" value="NZ_BOMK01000001.1"/>
</dbReference>
<evidence type="ECO:0000259" key="2">
    <source>
        <dbReference type="SMART" id="SM00306"/>
    </source>
</evidence>
<accession>A0A7W7HVX5</accession>
<dbReference type="EMBL" id="JACHNH010000001">
    <property type="protein sequence ID" value="MBB4761761.1"/>
    <property type="molecule type" value="Genomic_DNA"/>
</dbReference>
<proteinExistence type="predicted"/>
<feature type="region of interest" description="Disordered" evidence="1">
    <location>
        <begin position="2157"/>
        <end position="2227"/>
    </location>
</feature>
<sequence>MFSRQFTRSSKFSRRIVRPFSWAMTGVLAAGFLQIAIPPAAEAAAGKPRPGHAASKKALPDRDPLPVKPRKADQATAAGAVKPVAVTWPAAGAAEIAVAATPKASAKIGGLPVTVSKAGAAAAASAASGAATAAPAKVRVQVLERGVSEKAKVDGPILRVARADGQSARGAVKLGVGYAGIAGAYGGDFGARLRLVRLPECALTTPEKPECAGTPVQTTNDTAAKTVSAPAETGALFALAAGDSSSQGSYGATALAPSSKWSVAPSTGGFSWSYPLRMPPVPGSGGPAVTLGYSSQGIDGKTATTNNQGSWVGEGFSYEPGYIERRYKACADDGHDQYADQCWAYDNATVMLNGKSTELVRTGNTWKLGSDDGSKVERLTNANYTTGNGDNDGEHWKITTPNGTEYYFGLNRLPGWSANKEETRSAWTVPIFGDDKTNADDDNKQEPCYNATFTSAWCQQGWRWNLDYVKDRLGNVSSYYYQQETNHYAVAKKTDVNGVPYARGGYLRRIDYGQRHNAVYTTNAPARVRFDVKERCLPEGSDCDPEDLTTATATRWPDVPFDRNCAANVKCKTDQIMPTFWTRARLKTITTEIRGASAWTPVDQWSLDHLFTDNGDGSRTLWLHDISHKGLAGGSIELPKVTLGGLPLPNRIDRDGDMIAPLIRFRLATVWTDTGGQIDVNYATPDCTQSNLPTPGKSTRRCYPVKWSPLGSGDPITDWFHKYVVDLVVETDRTGGSPDMVTKYQYLDGAAWRHAEPDGIGDTKDDTWSDWRGYGKVVVTAGNGQTQTTKTEYHYLRGLHGDKDPDGGTRSVTVDDTTGGTHTDYDEFSGHELETIVYDGSNVVSKSIDTPWRHNTATQTLSWGTKKAWFKNTVRSRSLVALAAGGWRETAQNSKFETTFGRVTESENEGDVNATGDEACTRTTYADNAGPYFYNLISRVESVSVKCSVTPDRKTQVISDNRNAFDGKEFGVTPTLGNPTKQERLKSHNGTTGTYIRGAEGTFDQFGRPLTVTDAEGNVTRNVYTETNGLTTQVKATNPLGHATTTQYAPAWGNPVGQTDPNGLKSKMEYDALGRLAKVWLPDRTSVEGASPSIKYEYLMRTDKPVAIKTEKRQSDGSYSVEYKLHDGHLRPRQVQSQGPAGNRNVADTFYTATGSVAKTYATYTAQGAPSDEIYPAVNGDVDGQTLYVYDGADRVKAQIFAVAGNEKWRTNITYGGDRTSVDPPAGGTPSTTVTNALGQKTQLLQYKGDGPSGAFDSTDYTYTPSGQLASVKDPAGNVWRSEYDQLGRQVKSIDPDAGTSTMTYDGLDRVTSTTNGRQETISHTFDEIGRKTATYKGAAGTGELLSSWTYDQEMLGYPTSSSRWVDGAEYATYYSAYDEFYRSHGTHFTVPEQAGAELAGTYTFGTEYNVDGTVQSTSRSEGGGLPFETVVYRYDDLQRLVGSTGDAVYLTDVDYSSTGEVMQTEALVGGKKVWSTYEYEQGSKRLTRQRLDREMAPVIDVDARYTYDPSGNIQRIVDNPSGNRDVQCFNYDYLRRMEQAWTSASTADDPCAGGPSATGVGGIAPYHHEYTFDAVGNRKTEKQYASDGTSLIERSYQYPAAGGAQPHTLDTMTEKTPSGEKLYEYDYDATGNTTRRAKAGEGQTLAWDAEGNLESVTDAAGKKTSFLYDVDGSRILRKEPNQTTLYLPGMEIRLNHQTRATDATRYYALPGGAQLVRKNDGLRYVASDHHGTGNATVDSTGAITHRRTTPYGEARGTQPAQGVWPTEKGFVGGNIDSTTGLINIGAREYDTITGRFISIDPVVDVNDPQQMNGYAYANNNPISFSDPDGLKFCSDDACGPGADFVDTTGKYHNVPGHNDGRGGASGAYDPDVPGVNEHNNPKASPAARAAAARAAAEKERQARIARAKQKILDAAKALGKILADELGLTDALDCFLKGDMGGCINTAVNVLSSVVGGALGKLAVRYGNPFKWKKLANLVVRTKNLLGDLIGGVKKFFNALKKAPDCHSFARGTLVLMADGTKKSIEKLKPGEKVLATDPVTGKTQAQPVVATHINLDVNLTDLVIDEAGNKALLRTTAHHPFWSKARRAWVSASDLAKRERLIAADGSRMRVSSVTSYPGLAVMHDLTVGSVHTYYVVVGNSSVLVHNIDADYDDEDPYEKYSDYNEDWEDEPTSQKGKQGSNQASNGRARHQAGRAGLTTPEQRERAHREIARGKLDGNHNLGTEGLKEAMEAAGGEVCDL</sequence>
<feature type="region of interest" description="Disordered" evidence="1">
    <location>
        <begin position="44"/>
        <end position="78"/>
    </location>
</feature>
<dbReference type="PANTHER" id="PTHR32305">
    <property type="match status" value="1"/>
</dbReference>
<gene>
    <name evidence="3" type="ORF">BJ971_002317</name>
</gene>
<evidence type="ECO:0000256" key="1">
    <source>
        <dbReference type="SAM" id="MobiDB-lite"/>
    </source>
</evidence>